<evidence type="ECO:0000313" key="7">
    <source>
        <dbReference type="Proteomes" id="UP000789570"/>
    </source>
</evidence>
<dbReference type="GO" id="GO:0005634">
    <property type="term" value="C:nucleus"/>
    <property type="evidence" value="ECO:0007669"/>
    <property type="project" value="UniProtKB-UniRule"/>
</dbReference>
<feature type="domain" description="HMG box" evidence="5">
    <location>
        <begin position="52"/>
        <end position="119"/>
    </location>
</feature>
<dbReference type="GO" id="GO:0000978">
    <property type="term" value="F:RNA polymerase II cis-regulatory region sequence-specific DNA binding"/>
    <property type="evidence" value="ECO:0007669"/>
    <property type="project" value="TreeGrafter"/>
</dbReference>
<dbReference type="CDD" id="cd01389">
    <property type="entry name" value="HMG-box_ROX1-like"/>
    <property type="match status" value="1"/>
</dbReference>
<dbReference type="SUPFAM" id="SSF47095">
    <property type="entry name" value="HMG-box"/>
    <property type="match status" value="1"/>
</dbReference>
<dbReference type="AlphaFoldDB" id="A0A9N8V4M2"/>
<comment type="caution">
    <text evidence="6">The sequence shown here is derived from an EMBL/GenBank/DDBJ whole genome shotgun (WGS) entry which is preliminary data.</text>
</comment>
<dbReference type="PANTHER" id="PTHR45789">
    <property type="entry name" value="FI18025P1"/>
    <property type="match status" value="1"/>
</dbReference>
<dbReference type="OrthoDB" id="6247875at2759"/>
<protein>
    <submittedName>
        <fullName evidence="6">13463_t:CDS:1</fullName>
    </submittedName>
</protein>
<dbReference type="EMBL" id="CAJVPQ010000076">
    <property type="protein sequence ID" value="CAG8443364.1"/>
    <property type="molecule type" value="Genomic_DNA"/>
</dbReference>
<dbReference type="Gene3D" id="1.10.30.10">
    <property type="entry name" value="High mobility group box domain"/>
    <property type="match status" value="1"/>
</dbReference>
<organism evidence="6 7">
    <name type="scientific">Funneliformis caledonium</name>
    <dbReference type="NCBI Taxonomy" id="1117310"/>
    <lineage>
        <taxon>Eukaryota</taxon>
        <taxon>Fungi</taxon>
        <taxon>Fungi incertae sedis</taxon>
        <taxon>Mucoromycota</taxon>
        <taxon>Glomeromycotina</taxon>
        <taxon>Glomeromycetes</taxon>
        <taxon>Glomerales</taxon>
        <taxon>Glomeraceae</taxon>
        <taxon>Funneliformis</taxon>
    </lineage>
</organism>
<dbReference type="PANTHER" id="PTHR45789:SF2">
    <property type="entry name" value="FI18025P1"/>
    <property type="match status" value="1"/>
</dbReference>
<feature type="DNA-binding region" description="HMG box" evidence="3">
    <location>
        <begin position="52"/>
        <end position="119"/>
    </location>
</feature>
<dbReference type="InterPro" id="IPR036910">
    <property type="entry name" value="HMG_box_dom_sf"/>
</dbReference>
<sequence length="200" mass="23147">MVMNKNKNIQSSSMDDLANALMNKLDRNKVFPPYYNNPEELLHPSKVRSVGPPRPPNGFLLCRKNVHRLAKERGICNMRVISKVTGMLWRGATSDEKEQYENLALSVQRLHSKRYPNYKYRPRTRTDGPLHPLHQPYIIPQQRELPRQHAMTEQQPPKQPEEPLVGQGQMLSSHSAYFMAQADLYSLYNAFVVSNFNLCN</sequence>
<dbReference type="GO" id="GO:0000981">
    <property type="term" value="F:DNA-binding transcription factor activity, RNA polymerase II-specific"/>
    <property type="evidence" value="ECO:0007669"/>
    <property type="project" value="TreeGrafter"/>
</dbReference>
<dbReference type="SMART" id="SM00398">
    <property type="entry name" value="HMG"/>
    <property type="match status" value="1"/>
</dbReference>
<dbReference type="InterPro" id="IPR009071">
    <property type="entry name" value="HMG_box_dom"/>
</dbReference>
<keyword evidence="1 3" id="KW-0238">DNA-binding</keyword>
<evidence type="ECO:0000256" key="3">
    <source>
        <dbReference type="PROSITE-ProRule" id="PRU00267"/>
    </source>
</evidence>
<evidence type="ECO:0000259" key="5">
    <source>
        <dbReference type="PROSITE" id="PS50118"/>
    </source>
</evidence>
<evidence type="ECO:0000256" key="1">
    <source>
        <dbReference type="ARBA" id="ARBA00023125"/>
    </source>
</evidence>
<keyword evidence="7" id="KW-1185">Reference proteome</keyword>
<feature type="region of interest" description="Disordered" evidence="4">
    <location>
        <begin position="146"/>
        <end position="166"/>
    </location>
</feature>
<evidence type="ECO:0000256" key="4">
    <source>
        <dbReference type="SAM" id="MobiDB-lite"/>
    </source>
</evidence>
<evidence type="ECO:0000313" key="6">
    <source>
        <dbReference type="EMBL" id="CAG8443364.1"/>
    </source>
</evidence>
<accession>A0A9N8V4M2</accession>
<reference evidence="6" key="1">
    <citation type="submission" date="2021-06" db="EMBL/GenBank/DDBJ databases">
        <authorList>
            <person name="Kallberg Y."/>
            <person name="Tangrot J."/>
            <person name="Rosling A."/>
        </authorList>
    </citation>
    <scope>NUCLEOTIDE SEQUENCE</scope>
    <source>
        <strain evidence="6">UK204</strain>
    </source>
</reference>
<dbReference type="Pfam" id="PF00505">
    <property type="entry name" value="HMG_box"/>
    <property type="match status" value="1"/>
</dbReference>
<proteinExistence type="predicted"/>
<gene>
    <name evidence="6" type="ORF">FCALED_LOCUS716</name>
</gene>
<dbReference type="PROSITE" id="PS50118">
    <property type="entry name" value="HMG_BOX_2"/>
    <property type="match status" value="1"/>
</dbReference>
<dbReference type="Proteomes" id="UP000789570">
    <property type="component" value="Unassembled WGS sequence"/>
</dbReference>
<keyword evidence="2 3" id="KW-0539">Nucleus</keyword>
<name>A0A9N8V4M2_9GLOM</name>
<dbReference type="InterPro" id="IPR051356">
    <property type="entry name" value="SOX/SOX-like_TF"/>
</dbReference>
<evidence type="ECO:0000256" key="2">
    <source>
        <dbReference type="ARBA" id="ARBA00023242"/>
    </source>
</evidence>